<organism evidence="5 6">
    <name type="scientific">Desulfosalsimonas propionicica</name>
    <dbReference type="NCBI Taxonomy" id="332175"/>
    <lineage>
        <taxon>Bacteria</taxon>
        <taxon>Pseudomonadati</taxon>
        <taxon>Thermodesulfobacteriota</taxon>
        <taxon>Desulfobacteria</taxon>
        <taxon>Desulfobacterales</taxon>
        <taxon>Desulfosalsimonadaceae</taxon>
        <taxon>Desulfosalsimonas</taxon>
    </lineage>
</organism>
<keyword evidence="6" id="KW-1185">Reference proteome</keyword>
<dbReference type="GO" id="GO:0046872">
    <property type="term" value="F:metal ion binding"/>
    <property type="evidence" value="ECO:0007669"/>
    <property type="project" value="UniProtKB-KW"/>
</dbReference>
<keyword evidence="2" id="KW-0408">Iron</keyword>
<keyword evidence="3" id="KW-0411">Iron-sulfur</keyword>
<dbReference type="SUPFAM" id="SSF46548">
    <property type="entry name" value="alpha-helical ferredoxin"/>
    <property type="match status" value="1"/>
</dbReference>
<accession>A0A7W0C928</accession>
<dbReference type="InterPro" id="IPR017896">
    <property type="entry name" value="4Fe4S_Fe-S-bd"/>
</dbReference>
<evidence type="ECO:0000313" key="6">
    <source>
        <dbReference type="Proteomes" id="UP000525298"/>
    </source>
</evidence>
<reference evidence="5 6" key="1">
    <citation type="submission" date="2020-07" db="EMBL/GenBank/DDBJ databases">
        <title>Genomic Encyclopedia of Type Strains, Phase IV (KMG-IV): sequencing the most valuable type-strain genomes for metagenomic binning, comparative biology and taxonomic classification.</title>
        <authorList>
            <person name="Goeker M."/>
        </authorList>
    </citation>
    <scope>NUCLEOTIDE SEQUENCE [LARGE SCALE GENOMIC DNA]</scope>
    <source>
        <strain evidence="5 6">DSM 17721</strain>
    </source>
</reference>
<evidence type="ECO:0000313" key="5">
    <source>
        <dbReference type="EMBL" id="MBA2881408.1"/>
    </source>
</evidence>
<name>A0A7W0C928_9BACT</name>
<dbReference type="PROSITE" id="PS51379">
    <property type="entry name" value="4FE4S_FER_2"/>
    <property type="match status" value="2"/>
</dbReference>
<protein>
    <submittedName>
        <fullName evidence="5">Ferredoxin</fullName>
    </submittedName>
</protein>
<dbReference type="PANTHER" id="PTHR40447:SF1">
    <property type="entry name" value="ANAEROBIC SULFITE REDUCTASE SUBUNIT A"/>
    <property type="match status" value="1"/>
</dbReference>
<evidence type="ECO:0000256" key="3">
    <source>
        <dbReference type="ARBA" id="ARBA00023014"/>
    </source>
</evidence>
<dbReference type="InterPro" id="IPR009051">
    <property type="entry name" value="Helical_ferredxn"/>
</dbReference>
<dbReference type="Pfam" id="PF17179">
    <property type="entry name" value="Fer4_22"/>
    <property type="match status" value="1"/>
</dbReference>
<proteinExistence type="predicted"/>
<evidence type="ECO:0000256" key="1">
    <source>
        <dbReference type="ARBA" id="ARBA00022723"/>
    </source>
</evidence>
<dbReference type="PROSITE" id="PS00198">
    <property type="entry name" value="4FE4S_FER_1"/>
    <property type="match status" value="1"/>
</dbReference>
<evidence type="ECO:0000256" key="2">
    <source>
        <dbReference type="ARBA" id="ARBA00023004"/>
    </source>
</evidence>
<dbReference type="Proteomes" id="UP000525298">
    <property type="component" value="Unassembled WGS sequence"/>
</dbReference>
<dbReference type="Gene3D" id="1.10.1060.10">
    <property type="entry name" value="Alpha-helical ferredoxin"/>
    <property type="match status" value="1"/>
</dbReference>
<dbReference type="InterPro" id="IPR017900">
    <property type="entry name" value="4Fe4S_Fe_S_CS"/>
</dbReference>
<gene>
    <name evidence="5" type="ORF">HNR65_001735</name>
</gene>
<evidence type="ECO:0000259" key="4">
    <source>
        <dbReference type="PROSITE" id="PS51379"/>
    </source>
</evidence>
<dbReference type="AlphaFoldDB" id="A0A7W0C928"/>
<comment type="caution">
    <text evidence="5">The sequence shown here is derived from an EMBL/GenBank/DDBJ whole genome shotgun (WGS) entry which is preliminary data.</text>
</comment>
<dbReference type="GO" id="GO:0051536">
    <property type="term" value="F:iron-sulfur cluster binding"/>
    <property type="evidence" value="ECO:0007669"/>
    <property type="project" value="UniProtKB-KW"/>
</dbReference>
<feature type="domain" description="4Fe-4S ferredoxin-type" evidence="4">
    <location>
        <begin position="231"/>
        <end position="263"/>
    </location>
</feature>
<dbReference type="RefSeq" id="WP_181551070.1">
    <property type="nucleotide sequence ID" value="NZ_JACDUS010000004.1"/>
</dbReference>
<dbReference type="PANTHER" id="PTHR40447">
    <property type="entry name" value="ANAEROBIC SULFITE REDUCTASE SUBUNIT A"/>
    <property type="match status" value="1"/>
</dbReference>
<sequence length="359" mass="40773">MKVIKIDKNEWASGLEKLRSAYELIGPVKEKFYHAFQSLESGQQPDMDYINTRVSPKYVIYPQSELILECSLNENDEDYKIYKEPEKEYTPKAILGIRPCDADSFSLVRRNFDTEEYKDPYWLRAYASTTFVGLACDQPCPTCFCSSAGSGPYSDNNLDILLADNGDHYLARVLTEKGKKLASAAGWSQEAGDEADQQIEQKKQEAESAIQSSVKTDKLASQSLLDLYDATNAIWEKEAFSCINCGTCTFVCPTCWCFDVQDEVAGKKGYRIRNWDSCMYPLFTMHASGHNPRGTKVDRLRQRFMHKLKYYVDKYENGIQCTGCGRCVQLCPVNIDIRRICNMLNSYDPESCTCEVTAS</sequence>
<keyword evidence="1" id="KW-0479">Metal-binding</keyword>
<feature type="domain" description="4Fe-4S ferredoxin-type" evidence="4">
    <location>
        <begin position="308"/>
        <end position="340"/>
    </location>
</feature>
<dbReference type="EMBL" id="JACDUS010000004">
    <property type="protein sequence ID" value="MBA2881408.1"/>
    <property type="molecule type" value="Genomic_DNA"/>
</dbReference>